<accession>A0AAV7M879</accession>
<comment type="caution">
    <text evidence="2">The sequence shown here is derived from an EMBL/GenBank/DDBJ whole genome shotgun (WGS) entry which is preliminary data.</text>
</comment>
<sequence length="168" mass="18106">MSDEPFRFQPAQQTPSDALRERIFLRCSNQRYPWGNRGSGFFDPDAVLSGTNWNHLLGDEGVCKPLLNVARKRPGEAGATETRKEAVAAGERAAGPEATTVENPEAVDRGETLRDVGRAVQIPASPADTEQCSTTVDFPLLQQPGGQEAANCKTRPHSWQSVAMAGAS</sequence>
<evidence type="ECO:0000313" key="2">
    <source>
        <dbReference type="EMBL" id="KAJ1099339.1"/>
    </source>
</evidence>
<dbReference type="EMBL" id="JANPWB010000014">
    <property type="protein sequence ID" value="KAJ1099339.1"/>
    <property type="molecule type" value="Genomic_DNA"/>
</dbReference>
<evidence type="ECO:0000313" key="3">
    <source>
        <dbReference type="Proteomes" id="UP001066276"/>
    </source>
</evidence>
<feature type="region of interest" description="Disordered" evidence="1">
    <location>
        <begin position="146"/>
        <end position="168"/>
    </location>
</feature>
<organism evidence="2 3">
    <name type="scientific">Pleurodeles waltl</name>
    <name type="common">Iberian ribbed newt</name>
    <dbReference type="NCBI Taxonomy" id="8319"/>
    <lineage>
        <taxon>Eukaryota</taxon>
        <taxon>Metazoa</taxon>
        <taxon>Chordata</taxon>
        <taxon>Craniata</taxon>
        <taxon>Vertebrata</taxon>
        <taxon>Euteleostomi</taxon>
        <taxon>Amphibia</taxon>
        <taxon>Batrachia</taxon>
        <taxon>Caudata</taxon>
        <taxon>Salamandroidea</taxon>
        <taxon>Salamandridae</taxon>
        <taxon>Pleurodelinae</taxon>
        <taxon>Pleurodeles</taxon>
    </lineage>
</organism>
<keyword evidence="3" id="KW-1185">Reference proteome</keyword>
<feature type="region of interest" description="Disordered" evidence="1">
    <location>
        <begin position="73"/>
        <end position="112"/>
    </location>
</feature>
<gene>
    <name evidence="2" type="ORF">NDU88_004441</name>
</gene>
<name>A0AAV7M879_PLEWA</name>
<evidence type="ECO:0000256" key="1">
    <source>
        <dbReference type="SAM" id="MobiDB-lite"/>
    </source>
</evidence>
<dbReference type="Proteomes" id="UP001066276">
    <property type="component" value="Chromosome 10"/>
</dbReference>
<dbReference type="AlphaFoldDB" id="A0AAV7M879"/>
<proteinExistence type="predicted"/>
<protein>
    <submittedName>
        <fullName evidence="2">Uncharacterized protein</fullName>
    </submittedName>
</protein>
<reference evidence="2" key="1">
    <citation type="journal article" date="2022" name="bioRxiv">
        <title>Sequencing and chromosome-scale assembly of the giantPleurodeles waltlgenome.</title>
        <authorList>
            <person name="Brown T."/>
            <person name="Elewa A."/>
            <person name="Iarovenko S."/>
            <person name="Subramanian E."/>
            <person name="Araus A.J."/>
            <person name="Petzold A."/>
            <person name="Susuki M."/>
            <person name="Suzuki K.-i.T."/>
            <person name="Hayashi T."/>
            <person name="Toyoda A."/>
            <person name="Oliveira C."/>
            <person name="Osipova E."/>
            <person name="Leigh N.D."/>
            <person name="Simon A."/>
            <person name="Yun M.H."/>
        </authorList>
    </citation>
    <scope>NUCLEOTIDE SEQUENCE</scope>
    <source>
        <strain evidence="2">20211129_DDA</strain>
        <tissue evidence="2">Liver</tissue>
    </source>
</reference>